<organism evidence="2 3">
    <name type="scientific">Morella rubra</name>
    <name type="common">Chinese bayberry</name>
    <dbReference type="NCBI Taxonomy" id="262757"/>
    <lineage>
        <taxon>Eukaryota</taxon>
        <taxon>Viridiplantae</taxon>
        <taxon>Streptophyta</taxon>
        <taxon>Embryophyta</taxon>
        <taxon>Tracheophyta</taxon>
        <taxon>Spermatophyta</taxon>
        <taxon>Magnoliopsida</taxon>
        <taxon>eudicotyledons</taxon>
        <taxon>Gunneridae</taxon>
        <taxon>Pentapetalae</taxon>
        <taxon>rosids</taxon>
        <taxon>fabids</taxon>
        <taxon>Fagales</taxon>
        <taxon>Myricaceae</taxon>
        <taxon>Morella</taxon>
    </lineage>
</organism>
<feature type="region of interest" description="Disordered" evidence="1">
    <location>
        <begin position="28"/>
        <end position="68"/>
    </location>
</feature>
<accession>A0A6A1WJ57</accession>
<gene>
    <name evidence="2" type="ORF">CJ030_MR1G015701</name>
</gene>
<sequence length="103" mass="10853">MEGSVEDLGAPESWEVADLDESMSRLMLSSKKDSKAPQELNDGLAPASVPSSASLASNSALASAGGDGCENVSDDVINLVDQFLREALQNPRERLSTHVCYAV</sequence>
<dbReference type="AlphaFoldDB" id="A0A6A1WJ57"/>
<evidence type="ECO:0000313" key="2">
    <source>
        <dbReference type="EMBL" id="KAB1225359.1"/>
    </source>
</evidence>
<evidence type="ECO:0000256" key="1">
    <source>
        <dbReference type="SAM" id="MobiDB-lite"/>
    </source>
</evidence>
<name>A0A6A1WJ57_9ROSI</name>
<dbReference type="Proteomes" id="UP000516437">
    <property type="component" value="Chromosome 1"/>
</dbReference>
<dbReference type="OrthoDB" id="1746563at2759"/>
<feature type="compositionally biased region" description="Low complexity" evidence="1">
    <location>
        <begin position="44"/>
        <end position="64"/>
    </location>
</feature>
<proteinExistence type="predicted"/>
<reference evidence="2 3" key="1">
    <citation type="journal article" date="2019" name="Plant Biotechnol. J.">
        <title>The red bayberry genome and genetic basis of sex determination.</title>
        <authorList>
            <person name="Jia H.M."/>
            <person name="Jia H.J."/>
            <person name="Cai Q.L."/>
            <person name="Wang Y."/>
            <person name="Zhao H.B."/>
            <person name="Yang W.F."/>
            <person name="Wang G.Y."/>
            <person name="Li Y.H."/>
            <person name="Zhan D.L."/>
            <person name="Shen Y.T."/>
            <person name="Niu Q.F."/>
            <person name="Chang L."/>
            <person name="Qiu J."/>
            <person name="Zhao L."/>
            <person name="Xie H.B."/>
            <person name="Fu W.Y."/>
            <person name="Jin J."/>
            <person name="Li X.W."/>
            <person name="Jiao Y."/>
            <person name="Zhou C.C."/>
            <person name="Tu T."/>
            <person name="Chai C.Y."/>
            <person name="Gao J.L."/>
            <person name="Fan L.J."/>
            <person name="van de Weg E."/>
            <person name="Wang J.Y."/>
            <person name="Gao Z.S."/>
        </authorList>
    </citation>
    <scope>NUCLEOTIDE SEQUENCE [LARGE SCALE GENOMIC DNA]</scope>
    <source>
        <tissue evidence="2">Leaves</tissue>
    </source>
</reference>
<keyword evidence="3" id="KW-1185">Reference proteome</keyword>
<protein>
    <submittedName>
        <fullName evidence="2">Uncharacterized protein</fullName>
    </submittedName>
</protein>
<evidence type="ECO:0000313" key="3">
    <source>
        <dbReference type="Proteomes" id="UP000516437"/>
    </source>
</evidence>
<comment type="caution">
    <text evidence="2">The sequence shown here is derived from an EMBL/GenBank/DDBJ whole genome shotgun (WGS) entry which is preliminary data.</text>
</comment>
<dbReference type="EMBL" id="RXIC02000019">
    <property type="protein sequence ID" value="KAB1225359.1"/>
    <property type="molecule type" value="Genomic_DNA"/>
</dbReference>